<dbReference type="AlphaFoldDB" id="A0A0R3LEM8"/>
<name>A0A0R3LEM8_9BRAD</name>
<comment type="caution">
    <text evidence="3">The sequence shown here is derived from an EMBL/GenBank/DDBJ whole genome shotgun (WGS) entry which is preliminary data.</text>
</comment>
<dbReference type="STRING" id="1518501.CQ10_17490"/>
<sequence>MLVSFSFAYFAAALATDLAYWQMPDVMWERFSIWLIAAGLIMAGLATIAYVIDLVGGRRIDRPAWPRAIGYAIAVLLALTNAFVHSRDGYTAVVPTGLMLSALVVVVLVLTALIARALKSRHRFGV</sequence>
<evidence type="ECO:0000256" key="1">
    <source>
        <dbReference type="SAM" id="Phobius"/>
    </source>
</evidence>
<feature type="domain" description="DUF2231" evidence="2">
    <location>
        <begin position="1"/>
        <end position="125"/>
    </location>
</feature>
<dbReference type="InterPro" id="IPR019251">
    <property type="entry name" value="DUF2231_TM"/>
</dbReference>
<feature type="transmembrane region" description="Helical" evidence="1">
    <location>
        <begin position="90"/>
        <end position="115"/>
    </location>
</feature>
<protein>
    <recommendedName>
        <fullName evidence="2">DUF2231 domain-containing protein</fullName>
    </recommendedName>
</protein>
<evidence type="ECO:0000259" key="2">
    <source>
        <dbReference type="Pfam" id="PF09990"/>
    </source>
</evidence>
<keyword evidence="1" id="KW-0812">Transmembrane</keyword>
<evidence type="ECO:0000313" key="4">
    <source>
        <dbReference type="Proteomes" id="UP000051913"/>
    </source>
</evidence>
<dbReference type="Proteomes" id="UP000051913">
    <property type="component" value="Unassembled WGS sequence"/>
</dbReference>
<keyword evidence="1" id="KW-0472">Membrane</keyword>
<reference evidence="3 4" key="1">
    <citation type="submission" date="2014-03" db="EMBL/GenBank/DDBJ databases">
        <title>Bradyrhizobium valentinum sp. nov., isolated from effective nodules of Lupinus mariae-josephae, a lupine endemic of basic-lime soils in Eastern Spain.</title>
        <authorList>
            <person name="Duran D."/>
            <person name="Rey L."/>
            <person name="Navarro A."/>
            <person name="Busquets A."/>
            <person name="Imperial J."/>
            <person name="Ruiz-Argueso T."/>
        </authorList>
    </citation>
    <scope>NUCLEOTIDE SEQUENCE [LARGE SCALE GENOMIC DNA]</scope>
    <source>
        <strain evidence="3 4">LmjM3</strain>
    </source>
</reference>
<feature type="transmembrane region" description="Helical" evidence="1">
    <location>
        <begin position="64"/>
        <end position="84"/>
    </location>
</feature>
<dbReference type="Pfam" id="PF09990">
    <property type="entry name" value="DUF2231"/>
    <property type="match status" value="1"/>
</dbReference>
<evidence type="ECO:0000313" key="3">
    <source>
        <dbReference type="EMBL" id="KRR03408.1"/>
    </source>
</evidence>
<keyword evidence="1" id="KW-1133">Transmembrane helix</keyword>
<gene>
    <name evidence="3" type="ORF">CP49_10190</name>
</gene>
<accession>A0A0R3LEM8</accession>
<keyword evidence="4" id="KW-1185">Reference proteome</keyword>
<proteinExistence type="predicted"/>
<dbReference type="EMBL" id="LLXX01000141">
    <property type="protein sequence ID" value="KRR03408.1"/>
    <property type="molecule type" value="Genomic_DNA"/>
</dbReference>
<organism evidence="3 4">
    <name type="scientific">Bradyrhizobium valentinum</name>
    <dbReference type="NCBI Taxonomy" id="1518501"/>
    <lineage>
        <taxon>Bacteria</taxon>
        <taxon>Pseudomonadati</taxon>
        <taxon>Pseudomonadota</taxon>
        <taxon>Alphaproteobacteria</taxon>
        <taxon>Hyphomicrobiales</taxon>
        <taxon>Nitrobacteraceae</taxon>
        <taxon>Bradyrhizobium</taxon>
    </lineage>
</organism>
<feature type="transmembrane region" description="Helical" evidence="1">
    <location>
        <begin position="31"/>
        <end position="52"/>
    </location>
</feature>